<protein>
    <submittedName>
        <fullName evidence="1">ROK family protein</fullName>
    </submittedName>
</protein>
<proteinExistence type="predicted"/>
<evidence type="ECO:0000313" key="2">
    <source>
        <dbReference type="Proteomes" id="UP000823964"/>
    </source>
</evidence>
<reference evidence="1" key="2">
    <citation type="submission" date="2021-04" db="EMBL/GenBank/DDBJ databases">
        <authorList>
            <person name="Gilroy R."/>
        </authorList>
    </citation>
    <scope>NUCLEOTIDE SEQUENCE</scope>
    <source>
        <strain evidence="1">14975</strain>
    </source>
</reference>
<dbReference type="Gene3D" id="3.30.420.40">
    <property type="match status" value="2"/>
</dbReference>
<accession>A0A9D2AHM1</accession>
<dbReference type="EMBL" id="DXFQ01000125">
    <property type="protein sequence ID" value="HIX20302.1"/>
    <property type="molecule type" value="Genomic_DNA"/>
</dbReference>
<reference evidence="1" key="1">
    <citation type="journal article" date="2021" name="PeerJ">
        <title>Extensive microbial diversity within the chicken gut microbiome revealed by metagenomics and culture.</title>
        <authorList>
            <person name="Gilroy R."/>
            <person name="Ravi A."/>
            <person name="Getino M."/>
            <person name="Pursley I."/>
            <person name="Horton D.L."/>
            <person name="Alikhan N.F."/>
            <person name="Baker D."/>
            <person name="Gharbi K."/>
            <person name="Hall N."/>
            <person name="Watson M."/>
            <person name="Adriaenssens E.M."/>
            <person name="Foster-Nyarko E."/>
            <person name="Jarju S."/>
            <person name="Secka A."/>
            <person name="Antonio M."/>
            <person name="Oren A."/>
            <person name="Chaudhuri R.R."/>
            <person name="La Ragione R."/>
            <person name="Hildebrand F."/>
            <person name="Pallen M.J."/>
        </authorList>
    </citation>
    <scope>NUCLEOTIDE SEQUENCE</scope>
    <source>
        <strain evidence="1">14975</strain>
    </source>
</reference>
<dbReference type="AlphaFoldDB" id="A0A9D2AHM1"/>
<comment type="caution">
    <text evidence="1">The sequence shown here is derived from an EMBL/GenBank/DDBJ whole genome shotgun (WGS) entry which is preliminary data.</text>
</comment>
<name>A0A9D2AHM1_9BACT</name>
<dbReference type="Proteomes" id="UP000823964">
    <property type="component" value="Unassembled WGS sequence"/>
</dbReference>
<evidence type="ECO:0000313" key="1">
    <source>
        <dbReference type="EMBL" id="HIX20302.1"/>
    </source>
</evidence>
<organism evidence="1 2">
    <name type="scientific">Candidatus Akkermansia intestinigallinarum</name>
    <dbReference type="NCBI Taxonomy" id="2838431"/>
    <lineage>
        <taxon>Bacteria</taxon>
        <taxon>Pseudomonadati</taxon>
        <taxon>Verrucomicrobiota</taxon>
        <taxon>Verrucomicrobiia</taxon>
        <taxon>Verrucomicrobiales</taxon>
        <taxon>Akkermansiaceae</taxon>
        <taxon>Akkermansia</taxon>
    </lineage>
</organism>
<sequence length="465" mass="51063">MNIQPKFTPVLDPGFVAPVLWNKAFEEKVAADPASHPIDLALVRVDGTCFRWSGRILPNEGENVALNNRYVERIVKFLLWMKGGCTIMVAGDDQIADMLAATYCKGGAREFDWDFIGRQIYDQPITVVKVASAAELPEEKSTSVSLGRNLDGYRIGFDLGGSDRKCAAVVNGEVVYSEEVVWDPYHQTDPDYQIEGVDDSLLRAAKHLPQVDAIGGSAAGVYVNSEPRVGSLFRGISPEDFKNKIRRMFYTLKDRWSERMGHEVPFEVVNDGEVTALAGAMGMNDDAVLGIAMGTSLAAGYVDPEGHIMPWLNELAFVPVDYQAEGGVDEWSKDTGVGAMYFSQQAVARLAPRAGFDFGSMPYPEQLKKVQAAMAEGDERARRIYETIGVEFGYTIAYFAQFYTVRNLLFLGRVATGEGGQIIIDKANEVLAGEFPQYKINLCVPDEKTKRHGQAVAAASLPKLG</sequence>
<dbReference type="InterPro" id="IPR043129">
    <property type="entry name" value="ATPase_NBD"/>
</dbReference>
<dbReference type="SUPFAM" id="SSF53067">
    <property type="entry name" value="Actin-like ATPase domain"/>
    <property type="match status" value="1"/>
</dbReference>
<gene>
    <name evidence="1" type="ORF">H9862_06860</name>
</gene>